<evidence type="ECO:0000256" key="2">
    <source>
        <dbReference type="ARBA" id="ARBA00022692"/>
    </source>
</evidence>
<dbReference type="GO" id="GO:0098046">
    <property type="term" value="C:type V protein secretion system complex"/>
    <property type="evidence" value="ECO:0007669"/>
    <property type="project" value="TreeGrafter"/>
</dbReference>
<gene>
    <name evidence="7" type="ORF">G6N73_20335</name>
</gene>
<keyword evidence="8" id="KW-1185">Reference proteome</keyword>
<keyword evidence="2" id="KW-0812">Transmembrane</keyword>
<keyword evidence="1" id="KW-1134">Transmembrane beta strand</keyword>
<feature type="domain" description="Polypeptide-transport-associated ShlB-type" evidence="6">
    <location>
        <begin position="73"/>
        <end position="149"/>
    </location>
</feature>
<dbReference type="InterPro" id="IPR005565">
    <property type="entry name" value="Hemolysn_activator_HlyB_C"/>
</dbReference>
<dbReference type="PANTHER" id="PTHR34597:SF6">
    <property type="entry name" value="BLR6126 PROTEIN"/>
    <property type="match status" value="1"/>
</dbReference>
<dbReference type="Gene3D" id="3.10.20.310">
    <property type="entry name" value="membrane protein fhac"/>
    <property type="match status" value="1"/>
</dbReference>
<dbReference type="Pfam" id="PF08479">
    <property type="entry name" value="POTRA_2"/>
    <property type="match status" value="1"/>
</dbReference>
<evidence type="ECO:0000313" key="8">
    <source>
        <dbReference type="Proteomes" id="UP001642900"/>
    </source>
</evidence>
<evidence type="ECO:0000259" key="5">
    <source>
        <dbReference type="Pfam" id="PF03865"/>
    </source>
</evidence>
<feature type="chain" id="PRO_5026080906" evidence="4">
    <location>
        <begin position="27"/>
        <end position="571"/>
    </location>
</feature>
<dbReference type="RefSeq" id="WP_165030892.1">
    <property type="nucleotide sequence ID" value="NZ_JAAKZF010000032.1"/>
</dbReference>
<dbReference type="EMBL" id="JAAKZF010000032">
    <property type="protein sequence ID" value="NGO53480.1"/>
    <property type="molecule type" value="Genomic_DNA"/>
</dbReference>
<evidence type="ECO:0000313" key="7">
    <source>
        <dbReference type="EMBL" id="NGO53480.1"/>
    </source>
</evidence>
<organism evidence="7 8">
    <name type="scientific">Allomesorhizobium camelthorni</name>
    <dbReference type="NCBI Taxonomy" id="475069"/>
    <lineage>
        <taxon>Bacteria</taxon>
        <taxon>Pseudomonadati</taxon>
        <taxon>Pseudomonadota</taxon>
        <taxon>Alphaproteobacteria</taxon>
        <taxon>Hyphomicrobiales</taxon>
        <taxon>Phyllobacteriaceae</taxon>
        <taxon>Allomesorhizobium</taxon>
    </lineage>
</organism>
<dbReference type="Pfam" id="PF03865">
    <property type="entry name" value="ShlB"/>
    <property type="match status" value="1"/>
</dbReference>
<keyword evidence="1" id="KW-0472">Membrane</keyword>
<dbReference type="InterPro" id="IPR013686">
    <property type="entry name" value="Polypept-transport_assoc_ShlB"/>
</dbReference>
<protein>
    <submittedName>
        <fullName evidence="7">ShlB/FhaC/HecB family hemolysin secretion/activation protein</fullName>
    </submittedName>
</protein>
<reference evidence="7 8" key="1">
    <citation type="submission" date="2020-02" db="EMBL/GenBank/DDBJ databases">
        <title>Genome sequence of strain CCNWXJ40-4.</title>
        <authorList>
            <person name="Gao J."/>
            <person name="Sun J."/>
        </authorList>
    </citation>
    <scope>NUCLEOTIDE SEQUENCE [LARGE SCALE GENOMIC DNA]</scope>
    <source>
        <strain evidence="7 8">CCNWXJ 40-4</strain>
    </source>
</reference>
<dbReference type="AlphaFoldDB" id="A0A6G4WH78"/>
<keyword evidence="4" id="KW-0732">Signal</keyword>
<dbReference type="InterPro" id="IPR051544">
    <property type="entry name" value="TPS_OM_transporter"/>
</dbReference>
<keyword evidence="3" id="KW-0998">Cell outer membrane</keyword>
<evidence type="ECO:0000256" key="1">
    <source>
        <dbReference type="ARBA" id="ARBA00022452"/>
    </source>
</evidence>
<accession>A0A6G4WH78</accession>
<comment type="caution">
    <text evidence="7">The sequence shown here is derived from an EMBL/GenBank/DDBJ whole genome shotgun (WGS) entry which is preliminary data.</text>
</comment>
<evidence type="ECO:0000256" key="3">
    <source>
        <dbReference type="ARBA" id="ARBA00023237"/>
    </source>
</evidence>
<dbReference type="PANTHER" id="PTHR34597">
    <property type="entry name" value="SLR1661 PROTEIN"/>
    <property type="match status" value="1"/>
</dbReference>
<feature type="domain" description="Haemolysin activator HlyB C-terminal" evidence="5">
    <location>
        <begin position="212"/>
        <end position="533"/>
    </location>
</feature>
<evidence type="ECO:0000256" key="4">
    <source>
        <dbReference type="SAM" id="SignalP"/>
    </source>
</evidence>
<dbReference type="Proteomes" id="UP001642900">
    <property type="component" value="Unassembled WGS sequence"/>
</dbReference>
<dbReference type="GO" id="GO:0046819">
    <property type="term" value="P:protein secretion by the type V secretion system"/>
    <property type="evidence" value="ECO:0007669"/>
    <property type="project" value="TreeGrafter"/>
</dbReference>
<evidence type="ECO:0000259" key="6">
    <source>
        <dbReference type="Pfam" id="PF08479"/>
    </source>
</evidence>
<sequence>MNNLGGILRTSTALVWVGFLSLSAAAQTLPPGAEPGRVEERFLEAREPEALPRVIEGLESTMPAAEAAKITLVIRDIQIEGSTVFSAGDLQPYWRELLGREVSLLEVFEVAATLTAHYGQQGYLLSRVIVPPQELDPHGAVIRLQAVEGYIDEVVWPDGLSRYRDLFTGYATKITEQRPIKAEQLERYLLLANDLPGLMFRSNLRASEQNPGASTLVLTMEQTPYDASLSTNNHSTEASGPYQGLISGRLNNTFGLHERFHLGYALAGPTFDSNQPELHYLSFGYDQVLNSEGLTFSLSGNASWGDPGTPLLSDIAYQTEGLNLSTAVSYPFIRTRSTNLTGTLAFDLEHSKGFSAAGLASEDRLRILRTELAYDFADRWSGINQVIWSASQGIDGLGSTKNDNPNASRTPGKVDFFKTTLFLSRQQPLPERFSIYVSAYGQLAADPLLSSQECGYGGRRFGRGFDPSIVTGDHCLILNGELRYDLGVPEPLSGALDYLQPYVFADYGRIWNIDAPAGTPGTDDGTSAGLGLRFGRERFSVDVAVSRTLVEPTSVTNPSDWRGWFSLATHF</sequence>
<name>A0A6G4WH78_9HYPH</name>
<dbReference type="Gene3D" id="2.40.160.50">
    <property type="entry name" value="membrane protein fhac: a member of the omp85/tpsb transporter family"/>
    <property type="match status" value="1"/>
</dbReference>
<feature type="signal peptide" evidence="4">
    <location>
        <begin position="1"/>
        <end position="26"/>
    </location>
</feature>
<proteinExistence type="predicted"/>
<dbReference type="GO" id="GO:0008320">
    <property type="term" value="F:protein transmembrane transporter activity"/>
    <property type="evidence" value="ECO:0007669"/>
    <property type="project" value="TreeGrafter"/>
</dbReference>